<keyword evidence="3" id="KW-1185">Reference proteome</keyword>
<dbReference type="PROSITE" id="PS51257">
    <property type="entry name" value="PROKAR_LIPOPROTEIN"/>
    <property type="match status" value="1"/>
</dbReference>
<evidence type="ECO:0000313" key="3">
    <source>
        <dbReference type="Proteomes" id="UP001139646"/>
    </source>
</evidence>
<organism evidence="2 3">
    <name type="scientific">Colwellia maritima</name>
    <dbReference type="NCBI Taxonomy" id="2912588"/>
    <lineage>
        <taxon>Bacteria</taxon>
        <taxon>Pseudomonadati</taxon>
        <taxon>Pseudomonadota</taxon>
        <taxon>Gammaproteobacteria</taxon>
        <taxon>Alteromonadales</taxon>
        <taxon>Colwelliaceae</taxon>
        <taxon>Colwellia</taxon>
    </lineage>
</organism>
<name>A0ABS9X6Q2_9GAMM</name>
<dbReference type="Proteomes" id="UP001139646">
    <property type="component" value="Unassembled WGS sequence"/>
</dbReference>
<gene>
    <name evidence="2" type="ORF">L3081_24150</name>
</gene>
<reference evidence="2" key="1">
    <citation type="submission" date="2022-01" db="EMBL/GenBank/DDBJ databases">
        <title>Colwellia maritima, isolated from seawater.</title>
        <authorList>
            <person name="Kristyanto S."/>
            <person name="Jung J."/>
            <person name="Jeon C.O."/>
        </authorList>
    </citation>
    <scope>NUCLEOTIDE SEQUENCE</scope>
    <source>
        <strain evidence="2">MSW7</strain>
    </source>
</reference>
<sequence>MKKILLVSVVASVLSGCANSPGEDVAERIEAINEAVLDQEELEQEKREKEIDAAPDWVLQPPHPDATGMYGVGIAQSKRLGHGLKSARLQAEFAASMYKQELSGSERAYEQGGSDGDVTTQTTFLIDKIVDAVPVVGYQVIEQIVKPIAGVNNVYVLLKLPYDQFNKVLADEKAKALNKDVQIAFDDLERRLDKRRTQKQEEADAKFSREQEAIKTRADILKQQSESEIIETSQDASNLSPLNSLIK</sequence>
<keyword evidence="2" id="KW-0449">Lipoprotein</keyword>
<accession>A0ABS9X6Q2</accession>
<dbReference type="RefSeq" id="WP_242288949.1">
    <property type="nucleotide sequence ID" value="NZ_JAKKSL010000007.1"/>
</dbReference>
<proteinExistence type="predicted"/>
<evidence type="ECO:0000313" key="2">
    <source>
        <dbReference type="EMBL" id="MCI2285921.1"/>
    </source>
</evidence>
<comment type="caution">
    <text evidence="2">The sequence shown here is derived from an EMBL/GenBank/DDBJ whole genome shotgun (WGS) entry which is preliminary data.</text>
</comment>
<dbReference type="EMBL" id="JAKKSL010000007">
    <property type="protein sequence ID" value="MCI2285921.1"/>
    <property type="molecule type" value="Genomic_DNA"/>
</dbReference>
<protein>
    <submittedName>
        <fullName evidence="2">LPP20 family lipoprotein</fullName>
    </submittedName>
</protein>
<evidence type="ECO:0000256" key="1">
    <source>
        <dbReference type="SAM" id="MobiDB-lite"/>
    </source>
</evidence>
<feature type="region of interest" description="Disordered" evidence="1">
    <location>
        <begin position="228"/>
        <end position="247"/>
    </location>
</feature>